<feature type="region of interest" description="Disordered" evidence="1">
    <location>
        <begin position="286"/>
        <end position="403"/>
    </location>
</feature>
<dbReference type="AlphaFoldDB" id="A0A6J4HPX0"/>
<feature type="region of interest" description="Disordered" evidence="1">
    <location>
        <begin position="202"/>
        <end position="223"/>
    </location>
</feature>
<gene>
    <name evidence="2" type="ORF">AVDCRST_MAG04-1071</name>
</gene>
<feature type="compositionally biased region" description="Basic residues" evidence="1">
    <location>
        <begin position="365"/>
        <end position="375"/>
    </location>
</feature>
<feature type="region of interest" description="Disordered" evidence="1">
    <location>
        <begin position="1"/>
        <end position="84"/>
    </location>
</feature>
<feature type="compositionally biased region" description="Basic and acidic residues" evidence="1">
    <location>
        <begin position="209"/>
        <end position="222"/>
    </location>
</feature>
<feature type="compositionally biased region" description="Polar residues" evidence="1">
    <location>
        <begin position="394"/>
        <end position="403"/>
    </location>
</feature>
<accession>A0A6J4HPX0</accession>
<reference evidence="2" key="1">
    <citation type="submission" date="2020-02" db="EMBL/GenBank/DDBJ databases">
        <authorList>
            <person name="Meier V. D."/>
        </authorList>
    </citation>
    <scope>NUCLEOTIDE SEQUENCE</scope>
    <source>
        <strain evidence="2">AVDCRST_MAG04</strain>
    </source>
</reference>
<organism evidence="2">
    <name type="scientific">uncultured Acetobacteraceae bacterium</name>
    <dbReference type="NCBI Taxonomy" id="169975"/>
    <lineage>
        <taxon>Bacteria</taxon>
        <taxon>Pseudomonadati</taxon>
        <taxon>Pseudomonadota</taxon>
        <taxon>Alphaproteobacteria</taxon>
        <taxon>Acetobacterales</taxon>
        <taxon>Acetobacteraceae</taxon>
        <taxon>environmental samples</taxon>
    </lineage>
</organism>
<dbReference type="EMBL" id="CADCTL010000080">
    <property type="protein sequence ID" value="CAA9230013.1"/>
    <property type="molecule type" value="Genomic_DNA"/>
</dbReference>
<evidence type="ECO:0000313" key="2">
    <source>
        <dbReference type="EMBL" id="CAA9230013.1"/>
    </source>
</evidence>
<feature type="compositionally biased region" description="Polar residues" evidence="1">
    <location>
        <begin position="59"/>
        <end position="74"/>
    </location>
</feature>
<feature type="compositionally biased region" description="Basic residues" evidence="1">
    <location>
        <begin position="308"/>
        <end position="322"/>
    </location>
</feature>
<name>A0A6J4HPX0_9PROT</name>
<evidence type="ECO:0000256" key="1">
    <source>
        <dbReference type="SAM" id="MobiDB-lite"/>
    </source>
</evidence>
<feature type="compositionally biased region" description="Basic residues" evidence="1">
    <location>
        <begin position="75"/>
        <end position="84"/>
    </location>
</feature>
<proteinExistence type="predicted"/>
<feature type="compositionally biased region" description="Pro residues" evidence="1">
    <location>
        <begin position="293"/>
        <end position="305"/>
    </location>
</feature>
<sequence length="403" mass="43441">MSPVGGLGGVAWTSPRFRSGDSPAAAEAEAPVGPEPDASASSRRKAESAPTPTRGLDATTRSTQASRSNIQAGTSRHRPASPARLHRNAVAFPLSAASWTWTERPLQGCHGYKSVRSVVLWAFSRRVVQRRTPARLARLQAARTRGVRASLRRAVVRVTPTLGVRANATLTSVANHPMGPISGVPEAFAELRHDLVARHSLGKGRRPGRRTEAGGELGRAEGDAAPAGVERRFAAEVLEGCARLGGRRVSGAQVVRVRQSAQRGTEACFGLADALLDLPRLTRTGQASESPVLPAPGLPDLPGLPGPQRRHPIRRTRPRRHFDHSPCHLPSSTKIVQPPGSARTAMPDRKRHCTIRPTPRERPSKRPKIRKRPARRRDAPRFRRAGSWRAASPAVSSSGRTPS</sequence>
<protein>
    <submittedName>
        <fullName evidence="2">Uncharacterized protein</fullName>
    </submittedName>
</protein>
<feature type="compositionally biased region" description="Low complexity" evidence="1">
    <location>
        <begin position="23"/>
        <end position="41"/>
    </location>
</feature>